<dbReference type="Proteomes" id="UP000249557">
    <property type="component" value="Unassembled WGS sequence"/>
</dbReference>
<evidence type="ECO:0000313" key="2">
    <source>
        <dbReference type="Proteomes" id="UP000249557"/>
    </source>
</evidence>
<comment type="caution">
    <text evidence="1">The sequence shown here is derived from an EMBL/GenBank/DDBJ whole genome shotgun (WGS) entry which is preliminary data.</text>
</comment>
<dbReference type="Pfam" id="PF20039">
    <property type="entry name" value="DUF6441"/>
    <property type="match status" value="1"/>
</dbReference>
<dbReference type="EMBL" id="QFNK01000253">
    <property type="protein sequence ID" value="PZO82643.1"/>
    <property type="molecule type" value="Genomic_DNA"/>
</dbReference>
<dbReference type="AlphaFoldDB" id="A0A2W4ZJT3"/>
<proteinExistence type="predicted"/>
<sequence length="214" mass="24160">MKLITHIGNTISSDFRRERKTIINSIKLGTKEGTDGLKNELQSQIVKSGMGTQLSKSWQRKFYENNGSNPAGFVYSKAPDIVRAFDEGVLIRAKNRIWLAYPTENAPKRLENKRITPALFVKHNGPLRFVPRDGQSALLVTDNYRASYSRKTGEFKGFRKIRAKNPATAKRRVTVAMFVLVRQAKLPKTLNVESAASKWGAAIPRLIHNIYTKS</sequence>
<dbReference type="InterPro" id="IPR045622">
    <property type="entry name" value="DUF6441"/>
</dbReference>
<evidence type="ECO:0000313" key="1">
    <source>
        <dbReference type="EMBL" id="PZO82643.1"/>
    </source>
</evidence>
<accession>A0A2W4ZJT3</accession>
<name>A0A2W4ZJT3_9BACT</name>
<gene>
    <name evidence="1" type="ORF">DI626_09955</name>
</gene>
<organism evidence="1 2">
    <name type="scientific">Micavibrio aeruginosavorus</name>
    <dbReference type="NCBI Taxonomy" id="349221"/>
    <lineage>
        <taxon>Bacteria</taxon>
        <taxon>Pseudomonadati</taxon>
        <taxon>Bdellovibrionota</taxon>
        <taxon>Bdellovibrionia</taxon>
        <taxon>Bdellovibrionales</taxon>
        <taxon>Pseudobdellovibrionaceae</taxon>
        <taxon>Micavibrio</taxon>
    </lineage>
</organism>
<protein>
    <submittedName>
        <fullName evidence="1">Uncharacterized protein</fullName>
    </submittedName>
</protein>
<reference evidence="1 2" key="1">
    <citation type="submission" date="2017-08" db="EMBL/GenBank/DDBJ databases">
        <title>Infants hospitalized years apart are colonized by the same room-sourced microbial strains.</title>
        <authorList>
            <person name="Brooks B."/>
            <person name="Olm M.R."/>
            <person name="Firek B.A."/>
            <person name="Baker R."/>
            <person name="Thomas B.C."/>
            <person name="Morowitz M.J."/>
            <person name="Banfield J.F."/>
        </authorList>
    </citation>
    <scope>NUCLEOTIDE SEQUENCE [LARGE SCALE GENOMIC DNA]</scope>
    <source>
        <strain evidence="1">S2_018_000_R2_104</strain>
    </source>
</reference>